<dbReference type="OrthoDB" id="9811523at2"/>
<evidence type="ECO:0000313" key="2">
    <source>
        <dbReference type="EMBL" id="SFJ21494.1"/>
    </source>
</evidence>
<evidence type="ECO:0000259" key="1">
    <source>
        <dbReference type="PROSITE" id="PS51186"/>
    </source>
</evidence>
<dbReference type="SUPFAM" id="SSF55729">
    <property type="entry name" value="Acyl-CoA N-acyltransferases (Nat)"/>
    <property type="match status" value="1"/>
</dbReference>
<organism evidence="2 3">
    <name type="scientific">Parapedobacter indicus</name>
    <dbReference type="NCBI Taxonomy" id="1477437"/>
    <lineage>
        <taxon>Bacteria</taxon>
        <taxon>Pseudomonadati</taxon>
        <taxon>Bacteroidota</taxon>
        <taxon>Sphingobacteriia</taxon>
        <taxon>Sphingobacteriales</taxon>
        <taxon>Sphingobacteriaceae</taxon>
        <taxon>Parapedobacter</taxon>
    </lineage>
</organism>
<protein>
    <submittedName>
        <fullName evidence="2">Ribosomal-protein-alanine N-acetyltransferase</fullName>
    </submittedName>
</protein>
<feature type="domain" description="N-acetyltransferase" evidence="1">
    <location>
        <begin position="30"/>
        <end position="184"/>
    </location>
</feature>
<reference evidence="2 3" key="1">
    <citation type="submission" date="2016-10" db="EMBL/GenBank/DDBJ databases">
        <authorList>
            <person name="de Groot N.N."/>
        </authorList>
    </citation>
    <scope>NUCLEOTIDE SEQUENCE [LARGE SCALE GENOMIC DNA]</scope>
    <source>
        <strain evidence="2 3">RK1</strain>
    </source>
</reference>
<dbReference type="InterPro" id="IPR016181">
    <property type="entry name" value="Acyl_CoA_acyltransferase"/>
</dbReference>
<sequence length="184" mass="20863">MFFFERTIHRPMPAYTTQIDESPELSDGGVLLKVLTYADNQAYHKLYGEITKIVNHNYFSAPPISPDETAECFAKRIVSMCEMLWTIRLADYPTAVIGDCALHHWDRETHEIEFGGSLAPTYWGNGIMAAAFSLVAAFAKTTYAIKTLRCRTPSTNHNARRFAEKMGFNLFQLSDSTILLRKTL</sequence>
<proteinExistence type="predicted"/>
<dbReference type="AlphaFoldDB" id="A0A1I3PIJ6"/>
<dbReference type="Pfam" id="PF13302">
    <property type="entry name" value="Acetyltransf_3"/>
    <property type="match status" value="1"/>
</dbReference>
<gene>
    <name evidence="2" type="ORF">SAMN05444682_10864</name>
</gene>
<name>A0A1I3PIJ6_9SPHI</name>
<dbReference type="PANTHER" id="PTHR43792">
    <property type="entry name" value="GNAT FAMILY, PUTATIVE (AFU_ORTHOLOGUE AFUA_3G00765)-RELATED-RELATED"/>
    <property type="match status" value="1"/>
</dbReference>
<accession>A0A1I3PIJ6</accession>
<dbReference type="Proteomes" id="UP000198670">
    <property type="component" value="Unassembled WGS sequence"/>
</dbReference>
<dbReference type="PROSITE" id="PS51186">
    <property type="entry name" value="GNAT"/>
    <property type="match status" value="1"/>
</dbReference>
<dbReference type="GO" id="GO:0016747">
    <property type="term" value="F:acyltransferase activity, transferring groups other than amino-acyl groups"/>
    <property type="evidence" value="ECO:0007669"/>
    <property type="project" value="InterPro"/>
</dbReference>
<dbReference type="InterPro" id="IPR051531">
    <property type="entry name" value="N-acetyltransferase"/>
</dbReference>
<dbReference type="Gene3D" id="3.40.630.30">
    <property type="match status" value="1"/>
</dbReference>
<dbReference type="InterPro" id="IPR000182">
    <property type="entry name" value="GNAT_dom"/>
</dbReference>
<keyword evidence="2" id="KW-0808">Transferase</keyword>
<keyword evidence="3" id="KW-1185">Reference proteome</keyword>
<dbReference type="STRING" id="1477437.SAMN05444682_10864"/>
<evidence type="ECO:0000313" key="3">
    <source>
        <dbReference type="Proteomes" id="UP000198670"/>
    </source>
</evidence>
<dbReference type="EMBL" id="FOQO01000008">
    <property type="protein sequence ID" value="SFJ21494.1"/>
    <property type="molecule type" value="Genomic_DNA"/>
</dbReference>